<organism evidence="7 8">
    <name type="scientific">Colletotrichum asianum</name>
    <dbReference type="NCBI Taxonomy" id="702518"/>
    <lineage>
        <taxon>Eukaryota</taxon>
        <taxon>Fungi</taxon>
        <taxon>Dikarya</taxon>
        <taxon>Ascomycota</taxon>
        <taxon>Pezizomycotina</taxon>
        <taxon>Sordariomycetes</taxon>
        <taxon>Hypocreomycetidae</taxon>
        <taxon>Glomerellales</taxon>
        <taxon>Glomerellaceae</taxon>
        <taxon>Colletotrichum</taxon>
        <taxon>Colletotrichum gloeosporioides species complex</taxon>
    </lineage>
</organism>
<evidence type="ECO:0000256" key="5">
    <source>
        <dbReference type="ARBA" id="ARBA00023002"/>
    </source>
</evidence>
<dbReference type="SUPFAM" id="SSF51905">
    <property type="entry name" value="FAD/NAD(P)-binding domain"/>
    <property type="match status" value="2"/>
</dbReference>
<keyword evidence="5" id="KW-0560">Oxidoreductase</keyword>
<gene>
    <name evidence="7" type="ORF">GQ607_005359</name>
</gene>
<dbReference type="PIRSF" id="PIRSF000332">
    <property type="entry name" value="FMO"/>
    <property type="match status" value="1"/>
</dbReference>
<proteinExistence type="inferred from homology"/>
<keyword evidence="6" id="KW-0812">Transmembrane</keyword>
<keyword evidence="3" id="KW-0274">FAD</keyword>
<dbReference type="Proteomes" id="UP000434172">
    <property type="component" value="Unassembled WGS sequence"/>
</dbReference>
<keyword evidence="6" id="KW-1133">Transmembrane helix</keyword>
<keyword evidence="6" id="KW-0472">Membrane</keyword>
<evidence type="ECO:0000313" key="7">
    <source>
        <dbReference type="EMBL" id="KAF0327498.1"/>
    </source>
</evidence>
<dbReference type="GO" id="GO:0004499">
    <property type="term" value="F:N,N-dimethylaniline monooxygenase activity"/>
    <property type="evidence" value="ECO:0007669"/>
    <property type="project" value="InterPro"/>
</dbReference>
<accession>A0A8H3WN62</accession>
<name>A0A8H3WN62_9PEZI</name>
<evidence type="ECO:0000256" key="2">
    <source>
        <dbReference type="ARBA" id="ARBA00022630"/>
    </source>
</evidence>
<dbReference type="InterPro" id="IPR036188">
    <property type="entry name" value="FAD/NAD-bd_sf"/>
</dbReference>
<evidence type="ECO:0000256" key="3">
    <source>
        <dbReference type="ARBA" id="ARBA00022827"/>
    </source>
</evidence>
<comment type="similarity">
    <text evidence="1">Belongs to the FMO family.</text>
</comment>
<sequence>MPLRVAVIGAGPAGLATTRYLKWAHQFFAIEPIEVRVFEKEDDIGGTFKYRVYEAAELVSSKYLTAFSDHRLPPDAPDYLTPERYVEYLNEYCDRFQLRQHIELSSPVTRVRRRKAGGHVVTVSRADGTTFEYECDAVAVCSGLNVEPRIPPVKGLERVPKVLHSSEFKTRDQLRAIKSEKPTVVIVGTGETAQDLGEITVTTENIKHVVMCHRDGFIVAPKTAPAPVMFGFWGKGQKIKEKPVDCSIASLFDTAYVPPRLQASQFLWDFYNQQIDVTFSLIGGTLEGWDQLVGGMRRERMHIDHFFPAKSARAIPYISAPWRKPLSLRERLRRFFFYIKEFDIDPKGRYIDVAPWPDYVDDDGVMHFMDNGRPEAERMKGITVKPDLVIFATGYTRRFPFLDESYGTPDSADVRAVYHSHDVTTGFIGFVRPNLGAIPTLAEMQTQFWILRLLQSRYPNVAGLNPSPNGLPLDPNALPGYDIDWKLHPRCGRDPWAEKRGVDHESYVYQLALDIGSAPRFSYILPQGFRAAYTWAMGSNFNAKFRLVGPWKNEEESLRIMRGELFGIVSQSGGLLYFFANTLIPMFMFGTMSIAIHTWDWAKSLVTPWRRKEGRIRLSHC</sequence>
<dbReference type="PANTHER" id="PTHR23023">
    <property type="entry name" value="DIMETHYLANILINE MONOOXYGENASE"/>
    <property type="match status" value="1"/>
</dbReference>
<keyword evidence="2" id="KW-0285">Flavoprotein</keyword>
<dbReference type="InterPro" id="IPR050346">
    <property type="entry name" value="FMO-like"/>
</dbReference>
<keyword evidence="8" id="KW-1185">Reference proteome</keyword>
<evidence type="ECO:0000313" key="8">
    <source>
        <dbReference type="Proteomes" id="UP000434172"/>
    </source>
</evidence>
<dbReference type="AlphaFoldDB" id="A0A8H3WN62"/>
<protein>
    <submittedName>
        <fullName evidence="7">Dimethylaniline monooxygenase</fullName>
    </submittedName>
</protein>
<keyword evidence="7" id="KW-0503">Monooxygenase</keyword>
<feature type="transmembrane region" description="Helical" evidence="6">
    <location>
        <begin position="575"/>
        <end position="602"/>
    </location>
</feature>
<dbReference type="EMBL" id="WOWK01000023">
    <property type="protein sequence ID" value="KAF0327498.1"/>
    <property type="molecule type" value="Genomic_DNA"/>
</dbReference>
<dbReference type="GO" id="GO:0050661">
    <property type="term" value="F:NADP binding"/>
    <property type="evidence" value="ECO:0007669"/>
    <property type="project" value="InterPro"/>
</dbReference>
<evidence type="ECO:0000256" key="6">
    <source>
        <dbReference type="SAM" id="Phobius"/>
    </source>
</evidence>
<dbReference type="InterPro" id="IPR000960">
    <property type="entry name" value="Flavin_mOase"/>
</dbReference>
<evidence type="ECO:0000256" key="4">
    <source>
        <dbReference type="ARBA" id="ARBA00022857"/>
    </source>
</evidence>
<dbReference type="InterPro" id="IPR020946">
    <property type="entry name" value="Flavin_mOase-like"/>
</dbReference>
<keyword evidence="4" id="KW-0521">NADP</keyword>
<dbReference type="PRINTS" id="PR00370">
    <property type="entry name" value="FMOXYGENASE"/>
</dbReference>
<dbReference type="Pfam" id="PF00743">
    <property type="entry name" value="FMO-like"/>
    <property type="match status" value="2"/>
</dbReference>
<reference evidence="7 8" key="1">
    <citation type="submission" date="2019-12" db="EMBL/GenBank/DDBJ databases">
        <title>A genome sequence resource for the geographically widespread anthracnose pathogen Colletotrichum asianum.</title>
        <authorList>
            <person name="Meng Y."/>
        </authorList>
    </citation>
    <scope>NUCLEOTIDE SEQUENCE [LARGE SCALE GENOMIC DNA]</scope>
    <source>
        <strain evidence="7 8">ICMP 18580</strain>
    </source>
</reference>
<dbReference type="OrthoDB" id="10254665at2759"/>
<comment type="caution">
    <text evidence="7">The sequence shown here is derived from an EMBL/GenBank/DDBJ whole genome shotgun (WGS) entry which is preliminary data.</text>
</comment>
<evidence type="ECO:0000256" key="1">
    <source>
        <dbReference type="ARBA" id="ARBA00009183"/>
    </source>
</evidence>
<dbReference type="Gene3D" id="3.50.50.60">
    <property type="entry name" value="FAD/NAD(P)-binding domain"/>
    <property type="match status" value="1"/>
</dbReference>
<dbReference type="GO" id="GO:0050660">
    <property type="term" value="F:flavin adenine dinucleotide binding"/>
    <property type="evidence" value="ECO:0007669"/>
    <property type="project" value="InterPro"/>
</dbReference>